<accession>A0ABS2B8I5</accession>
<evidence type="ECO:0000313" key="1">
    <source>
        <dbReference type="EMBL" id="MBM2769297.1"/>
    </source>
</evidence>
<organism evidence="1 2">
    <name type="scientific">Burkholderia anthina</name>
    <dbReference type="NCBI Taxonomy" id="179879"/>
    <lineage>
        <taxon>Bacteria</taxon>
        <taxon>Pseudomonadati</taxon>
        <taxon>Pseudomonadota</taxon>
        <taxon>Betaproteobacteria</taxon>
        <taxon>Burkholderiales</taxon>
        <taxon>Burkholderiaceae</taxon>
        <taxon>Burkholderia</taxon>
        <taxon>Burkholderia cepacia complex</taxon>
    </lineage>
</organism>
<proteinExistence type="predicted"/>
<dbReference type="Proteomes" id="UP000755577">
    <property type="component" value="Unassembled WGS sequence"/>
</dbReference>
<evidence type="ECO:0000313" key="2">
    <source>
        <dbReference type="Proteomes" id="UP000755577"/>
    </source>
</evidence>
<protein>
    <submittedName>
        <fullName evidence="1">Uncharacterized protein</fullName>
    </submittedName>
</protein>
<comment type="caution">
    <text evidence="1">The sequence shown here is derived from an EMBL/GenBank/DDBJ whole genome shotgun (WGS) entry which is preliminary data.</text>
</comment>
<keyword evidence="2" id="KW-1185">Reference proteome</keyword>
<dbReference type="RefSeq" id="WP_096506977.1">
    <property type="nucleotide sequence ID" value="NZ_CABVLY010000004.1"/>
</dbReference>
<sequence length="93" mass="10457">MAAHYRSSRFASAPGDLRDVRRQAAIVANSDDAAVWRWFSSLMDDRRVRWCHATDRWFVSVDNRHVATEPSFDSAIRAAKAAVERREGHGAAG</sequence>
<dbReference type="EMBL" id="JAFCIQ010000018">
    <property type="protein sequence ID" value="MBM2769297.1"/>
    <property type="molecule type" value="Genomic_DNA"/>
</dbReference>
<gene>
    <name evidence="1" type="ORF">JQK92_23040</name>
</gene>
<reference evidence="1 2" key="1">
    <citation type="submission" date="2021-02" db="EMBL/GenBank/DDBJ databases">
        <title>Draft genome of the type strains Burkholderia anthina DSM16086.</title>
        <authorList>
            <person name="Hertel R."/>
            <person name="Meissner J."/>
            <person name="Poehlein A."/>
            <person name="Daniel R."/>
            <person name="Commichau F.M."/>
        </authorList>
    </citation>
    <scope>NUCLEOTIDE SEQUENCE [LARGE SCALE GENOMIC DNA]</scope>
    <source>
        <strain evidence="1 2">DSM 16086</strain>
    </source>
</reference>
<name>A0ABS2B8I5_9BURK</name>
<dbReference type="GeneID" id="56499703"/>